<protein>
    <recommendedName>
        <fullName evidence="4">Muscular LMNA-interacting protein</fullName>
    </recommendedName>
</protein>
<dbReference type="PANTHER" id="PTHR31514">
    <property type="entry name" value="MUSCULAR LMNA-INTERACTING PROTEIN MLIP"/>
    <property type="match status" value="1"/>
</dbReference>
<feature type="compositionally biased region" description="Polar residues" evidence="1">
    <location>
        <begin position="107"/>
        <end position="129"/>
    </location>
</feature>
<reference evidence="2" key="3">
    <citation type="submission" date="2025-09" db="UniProtKB">
        <authorList>
            <consortium name="Ensembl"/>
        </authorList>
    </citation>
    <scope>IDENTIFICATION</scope>
</reference>
<keyword evidence="3" id="KW-1185">Reference proteome</keyword>
<evidence type="ECO:0000256" key="1">
    <source>
        <dbReference type="SAM" id="MobiDB-lite"/>
    </source>
</evidence>
<evidence type="ECO:0008006" key="4">
    <source>
        <dbReference type="Google" id="ProtNLM"/>
    </source>
</evidence>
<proteinExistence type="predicted"/>
<evidence type="ECO:0000313" key="2">
    <source>
        <dbReference type="Ensembl" id="ENSGWIP00000044488.1"/>
    </source>
</evidence>
<dbReference type="RefSeq" id="XP_028324420.1">
    <property type="nucleotide sequence ID" value="XM_028468619.1"/>
</dbReference>
<sequence>MDRLKDNVGQKSAGKLSKPSFFTFVPAVQKLPIKHVITEEEARYEALTRNTNKTVATRHQEPTRWTMSDQEHFKAERVFFIKSLDERMGKPTPVEQESKSKPPSDHMSFSQTPAASSVSAQSENTTQRYASMVTAAGTHRDISQTQCHDTPRKNEVSLGYFSDKAKQSEERMSPTNYRDLFPTPASSSESILSECSDKVAFPSITSPFSLSRTVSPCSSVRSGLFSPAVVPIKRHFLAPGSSLINISQTCFSSCESLSSSSCPQSPPPRHRPPLTRLSLLTAILRKGRLPVLSSELPRPYTPCWPVNPVTLSFCNACSAASSVASIPLEFSSRFSSSTSIDSQSDVHREAHRCTTAPPLQDSSSQSKTPLKRFSDQIRPSSAPKWERAFSPPPKKSSTLARVPLPQFSSNIKSISSPKRETRNNAIPQKLSNTNIDFYQTPEQISSGFHNFNKDSLQSNPRKGIPSATNRFVEPDPPAPKKLIHKPNSSLSKLHSLSQRLRSSPVYPSHLQPSRSCASISSAVSPLSPVQNVNRISGGSCLHIKSAMHSEGLPKSHSPSPSCYTPVVFSGWLSPSNTPTPTPSPAPTVRDLTPSPLLSLPCSPSPRPGSGISDCSDGEGKKRKTHKIKSSYKSFAAIPTNTLLQDQQVIDEQVERRHNSCGRLDEGVDTHALMCSPAELRQQSDELYAAIDDILATSIPESSRSTSTKPVVQQNKTHRPKLLGRETKYASLCSLHPSAERKLMHDEKTKPGITRPMTAIPRLTLENEDEFHLDRFKQPTLHHKHNTMGEIARPEQPKIIVRKGKLWSEEMKPQLLSSYPACDLQITETKENISDTRKDVLTTFSPTDRHI</sequence>
<dbReference type="Ensembl" id="ENSGWIT00000048227.1">
    <property type="protein sequence ID" value="ENSGWIP00000044488.1"/>
    <property type="gene ID" value="ENSGWIG00000022139.1"/>
</dbReference>
<feature type="region of interest" description="Disordered" evidence="1">
    <location>
        <begin position="84"/>
        <end position="159"/>
    </location>
</feature>
<feature type="region of interest" description="Disordered" evidence="1">
    <location>
        <begin position="339"/>
        <end position="400"/>
    </location>
</feature>
<dbReference type="PANTHER" id="PTHR31514:SF1">
    <property type="entry name" value="MUSCULAR LMNA-INTERACTING PROTEIN"/>
    <property type="match status" value="1"/>
</dbReference>
<dbReference type="InterPro" id="IPR029331">
    <property type="entry name" value="MLIP"/>
</dbReference>
<name>A0A8C5HH81_GOUWI</name>
<feature type="region of interest" description="Disordered" evidence="1">
    <location>
        <begin position="453"/>
        <end position="487"/>
    </location>
</feature>
<dbReference type="CTD" id="90523"/>
<evidence type="ECO:0000313" key="3">
    <source>
        <dbReference type="Proteomes" id="UP000694680"/>
    </source>
</evidence>
<gene>
    <name evidence="2" type="primary">mlip</name>
</gene>
<reference evidence="2" key="2">
    <citation type="submission" date="2025-08" db="UniProtKB">
        <authorList>
            <consortium name="Ensembl"/>
        </authorList>
    </citation>
    <scope>IDENTIFICATION</scope>
</reference>
<feature type="region of interest" description="Disordered" evidence="1">
    <location>
        <begin position="574"/>
        <end position="622"/>
    </location>
</feature>
<accession>A0A8C5HH81</accession>
<dbReference type="Proteomes" id="UP000694680">
    <property type="component" value="Chromosome 15"/>
</dbReference>
<dbReference type="Pfam" id="PF15274">
    <property type="entry name" value="MLIP"/>
    <property type="match status" value="1"/>
</dbReference>
<feature type="compositionally biased region" description="Low complexity" evidence="1">
    <location>
        <begin position="591"/>
        <end position="612"/>
    </location>
</feature>
<dbReference type="GeneID" id="114476748"/>
<dbReference type="OrthoDB" id="9907594at2759"/>
<organism evidence="2 3">
    <name type="scientific">Gouania willdenowi</name>
    <name type="common">Blunt-snouted clingfish</name>
    <name type="synonym">Lepadogaster willdenowi</name>
    <dbReference type="NCBI Taxonomy" id="441366"/>
    <lineage>
        <taxon>Eukaryota</taxon>
        <taxon>Metazoa</taxon>
        <taxon>Chordata</taxon>
        <taxon>Craniata</taxon>
        <taxon>Vertebrata</taxon>
        <taxon>Euteleostomi</taxon>
        <taxon>Actinopterygii</taxon>
        <taxon>Neopterygii</taxon>
        <taxon>Teleostei</taxon>
        <taxon>Neoteleostei</taxon>
        <taxon>Acanthomorphata</taxon>
        <taxon>Ovalentaria</taxon>
        <taxon>Blenniimorphae</taxon>
        <taxon>Blenniiformes</taxon>
        <taxon>Gobiesocoidei</taxon>
        <taxon>Gobiesocidae</taxon>
        <taxon>Gobiesocinae</taxon>
        <taxon>Gouania</taxon>
    </lineage>
</organism>
<reference evidence="2" key="1">
    <citation type="submission" date="2020-06" db="EMBL/GenBank/DDBJ databases">
        <authorList>
            <consortium name="Wellcome Sanger Institute Data Sharing"/>
        </authorList>
    </citation>
    <scope>NUCLEOTIDE SEQUENCE [LARGE SCALE GENOMIC DNA]</scope>
</reference>
<dbReference type="AlphaFoldDB" id="A0A8C5HH81"/>